<reference evidence="2" key="2">
    <citation type="submission" date="2021-03" db="UniProtKB">
        <authorList>
            <consortium name="EnsemblPlants"/>
        </authorList>
    </citation>
    <scope>IDENTIFICATION</scope>
</reference>
<dbReference type="Pfam" id="PF10253">
    <property type="entry name" value="PRCC"/>
    <property type="match status" value="1"/>
</dbReference>
<evidence type="ECO:0000256" key="1">
    <source>
        <dbReference type="SAM" id="MobiDB-lite"/>
    </source>
</evidence>
<evidence type="ECO:0000313" key="2">
    <source>
        <dbReference type="EnsemblPlants" id="cds.evm.model.08.1226"/>
    </source>
</evidence>
<feature type="compositionally biased region" description="Polar residues" evidence="1">
    <location>
        <begin position="81"/>
        <end position="91"/>
    </location>
</feature>
<name>A0A803Q807_CANSA</name>
<dbReference type="OMA" id="QNAVNYE"/>
<dbReference type="GO" id="GO:0005634">
    <property type="term" value="C:nucleus"/>
    <property type="evidence" value="ECO:0007669"/>
    <property type="project" value="TreeGrafter"/>
</dbReference>
<feature type="compositionally biased region" description="Polar residues" evidence="1">
    <location>
        <begin position="54"/>
        <end position="73"/>
    </location>
</feature>
<protein>
    <submittedName>
        <fullName evidence="2">Uncharacterized protein</fullName>
    </submittedName>
</protein>
<dbReference type="InterPro" id="IPR018800">
    <property type="entry name" value="PRCC"/>
</dbReference>
<accession>A0A803Q807</accession>
<feature type="compositionally biased region" description="Low complexity" evidence="1">
    <location>
        <begin position="28"/>
        <end position="41"/>
    </location>
</feature>
<feature type="region of interest" description="Disordered" evidence="1">
    <location>
        <begin position="389"/>
        <end position="427"/>
    </location>
</feature>
<dbReference type="EnsemblPlants" id="evm.model.08.1226">
    <property type="protein sequence ID" value="cds.evm.model.08.1226"/>
    <property type="gene ID" value="evm.TU.08.1226"/>
</dbReference>
<feature type="region of interest" description="Disordered" evidence="1">
    <location>
        <begin position="1"/>
        <end position="140"/>
    </location>
</feature>
<dbReference type="PANTHER" id="PTHR13621:SF2">
    <property type="entry name" value="PROLINE-RICH PROTEIN PRCC"/>
    <property type="match status" value="1"/>
</dbReference>
<evidence type="ECO:0000313" key="3">
    <source>
        <dbReference type="Proteomes" id="UP000596661"/>
    </source>
</evidence>
<feature type="compositionally biased region" description="Polar residues" evidence="1">
    <location>
        <begin position="407"/>
        <end position="426"/>
    </location>
</feature>
<organism evidence="2 3">
    <name type="scientific">Cannabis sativa</name>
    <name type="common">Hemp</name>
    <name type="synonym">Marijuana</name>
    <dbReference type="NCBI Taxonomy" id="3483"/>
    <lineage>
        <taxon>Eukaryota</taxon>
        <taxon>Viridiplantae</taxon>
        <taxon>Streptophyta</taxon>
        <taxon>Embryophyta</taxon>
        <taxon>Tracheophyta</taxon>
        <taxon>Spermatophyta</taxon>
        <taxon>Magnoliopsida</taxon>
        <taxon>eudicotyledons</taxon>
        <taxon>Gunneridae</taxon>
        <taxon>Pentapetalae</taxon>
        <taxon>rosids</taxon>
        <taxon>fabids</taxon>
        <taxon>Rosales</taxon>
        <taxon>Cannabaceae</taxon>
        <taxon>Cannabis</taxon>
    </lineage>
</organism>
<dbReference type="Gramene" id="evm.model.08.1226">
    <property type="protein sequence ID" value="cds.evm.model.08.1226"/>
    <property type="gene ID" value="evm.TU.08.1226"/>
</dbReference>
<sequence length="492" mass="53622">MDSLLANYASSDDEEEDQPQPQSPPNPSSFSNASSLFSSLPKPKPKPESSTSSGDSRTIPKSTATVSNTSSLFSALPQPKPTSNLSSSQPNAKRVVQFKPPINPFLSGIDEEDDNEEELAKKRRQRKEPESSSETSWGRSLLSTMPAAKNSVTLGALPSSGSGRRAIVETEVSASASNSGVSRTEKESCIDTSYVNHDNLGNYQMGVDQNSGNYAHQYGYENYGQGADQNAGYYESYNSGFDQNAGVQHDGYESYGDYTQYPNNWVDKSSAAVGVPEPEISDVSFSNFRSGKRGRNEIPTDIIEVKQDDLIKDRPREDQVKLTGIAFGPSYQPVSTKGKPTKLHKRKHQIGSLYFDMKQKEMELSERRSKGLLTKAETHAKYVTMVLTRRSTSTKPQDSMGVDPNVQVPQTGDNSANPTQSTQATPSIGFRLEGPVNVGQDPTSTGQVPVNVGQPAQRTTGILVTRPTSQVYVGETSLGSMWTWEMILSWPG</sequence>
<keyword evidence="3" id="KW-1185">Reference proteome</keyword>
<dbReference type="EMBL" id="UZAU01000706">
    <property type="status" value="NOT_ANNOTATED_CDS"/>
    <property type="molecule type" value="Genomic_DNA"/>
</dbReference>
<proteinExistence type="predicted"/>
<reference evidence="2" key="1">
    <citation type="submission" date="2018-11" db="EMBL/GenBank/DDBJ databases">
        <authorList>
            <person name="Grassa J C."/>
        </authorList>
    </citation>
    <scope>NUCLEOTIDE SEQUENCE [LARGE SCALE GENOMIC DNA]</scope>
</reference>
<dbReference type="PANTHER" id="PTHR13621">
    <property type="entry name" value="PROLINE-RICH PROTEIN PRCC"/>
    <property type="match status" value="1"/>
</dbReference>
<dbReference type="AlphaFoldDB" id="A0A803Q807"/>
<dbReference type="Proteomes" id="UP000596661">
    <property type="component" value="Chromosome 8"/>
</dbReference>